<evidence type="ECO:0000256" key="6">
    <source>
        <dbReference type="ARBA" id="ARBA00022989"/>
    </source>
</evidence>
<dbReference type="InterPro" id="IPR000515">
    <property type="entry name" value="MetI-like"/>
</dbReference>
<dbReference type="PROSITE" id="PS50928">
    <property type="entry name" value="ABC_TM1"/>
    <property type="match status" value="1"/>
</dbReference>
<comment type="subcellular location">
    <subcellularLocation>
        <location evidence="1 8">Cell membrane</location>
        <topology evidence="1 8">Multi-pass membrane protein</topology>
    </subcellularLocation>
</comment>
<evidence type="ECO:0000313" key="11">
    <source>
        <dbReference type="EMBL" id="RLP79656.1"/>
    </source>
</evidence>
<feature type="transmembrane region" description="Helical" evidence="8">
    <location>
        <begin position="338"/>
        <end position="359"/>
    </location>
</feature>
<dbReference type="SUPFAM" id="SSF161098">
    <property type="entry name" value="MetI-like"/>
    <property type="match status" value="1"/>
</dbReference>
<feature type="transmembrane region" description="Helical" evidence="8">
    <location>
        <begin position="307"/>
        <end position="326"/>
    </location>
</feature>
<dbReference type="Proteomes" id="UP000269692">
    <property type="component" value="Unassembled WGS sequence"/>
</dbReference>
<feature type="compositionally biased region" description="Basic and acidic residues" evidence="9">
    <location>
        <begin position="42"/>
        <end position="67"/>
    </location>
</feature>
<evidence type="ECO:0000256" key="3">
    <source>
        <dbReference type="ARBA" id="ARBA00022448"/>
    </source>
</evidence>
<evidence type="ECO:0000256" key="9">
    <source>
        <dbReference type="SAM" id="MobiDB-lite"/>
    </source>
</evidence>
<dbReference type="Pfam" id="PF00528">
    <property type="entry name" value="BPD_transp_1"/>
    <property type="match status" value="1"/>
</dbReference>
<dbReference type="CDD" id="cd06261">
    <property type="entry name" value="TM_PBP2"/>
    <property type="match status" value="1"/>
</dbReference>
<evidence type="ECO:0000256" key="1">
    <source>
        <dbReference type="ARBA" id="ARBA00004651"/>
    </source>
</evidence>
<evidence type="ECO:0000256" key="4">
    <source>
        <dbReference type="ARBA" id="ARBA00022475"/>
    </source>
</evidence>
<dbReference type="EMBL" id="RCTF01000005">
    <property type="protein sequence ID" value="RLP79656.1"/>
    <property type="molecule type" value="Genomic_DNA"/>
</dbReference>
<feature type="region of interest" description="Disordered" evidence="9">
    <location>
        <begin position="1"/>
        <end position="84"/>
    </location>
</feature>
<accession>A0A3L7AGQ5</accession>
<dbReference type="InterPro" id="IPR035906">
    <property type="entry name" value="MetI-like_sf"/>
</dbReference>
<sequence>MGQHPARSCAAAGLLQDDPVHADQSEGGVPGGLGGAHHAGFRRRDPEPARSREGHPLHHRALERGDPRMSTATGASQAAVASRRPRFRAQRHALLGMPLAGLMLVGYVLPLVLVLGVSLGDGTGQRPFASGLSIAKYVAQFQSPYVWRVIVFTLVVSAAIAVFNALLAYPMALFLARSRSRWRGLAFLVSFTPLAVGMNMLTIGWLIMLGKTGVINAVLQGLGITNEPVSLVYGVTAVAIGLVHVSFTFMLLPIESVLRGIDPLLERAARSLGASPARAFATVTLPLSLEGVAAGMLIVFMQSCGAFVIPLFLGGTGTVMLPVAIWEQMTVANDWPAGAVLAITLTALALAVLAIQLRFFNPLRGAGQP</sequence>
<feature type="domain" description="ABC transmembrane type-1" evidence="10">
    <location>
        <begin position="150"/>
        <end position="356"/>
    </location>
</feature>
<keyword evidence="4" id="KW-1003">Cell membrane</keyword>
<keyword evidence="5 8" id="KW-0812">Transmembrane</keyword>
<dbReference type="GO" id="GO:0005886">
    <property type="term" value="C:plasma membrane"/>
    <property type="evidence" value="ECO:0007669"/>
    <property type="project" value="UniProtKB-SubCell"/>
</dbReference>
<feature type="transmembrane region" description="Helical" evidence="8">
    <location>
        <begin position="185"/>
        <end position="210"/>
    </location>
</feature>
<dbReference type="AlphaFoldDB" id="A0A3L7AGQ5"/>
<evidence type="ECO:0000256" key="7">
    <source>
        <dbReference type="ARBA" id="ARBA00023136"/>
    </source>
</evidence>
<dbReference type="OrthoDB" id="9807047at2"/>
<evidence type="ECO:0000256" key="5">
    <source>
        <dbReference type="ARBA" id="ARBA00022692"/>
    </source>
</evidence>
<evidence type="ECO:0000313" key="12">
    <source>
        <dbReference type="Proteomes" id="UP000269692"/>
    </source>
</evidence>
<evidence type="ECO:0000256" key="2">
    <source>
        <dbReference type="ARBA" id="ARBA00007069"/>
    </source>
</evidence>
<feature type="transmembrane region" description="Helical" evidence="8">
    <location>
        <begin position="230"/>
        <end position="258"/>
    </location>
</feature>
<organism evidence="11 12">
    <name type="scientific">Xanthobacter tagetidis</name>
    <dbReference type="NCBI Taxonomy" id="60216"/>
    <lineage>
        <taxon>Bacteria</taxon>
        <taxon>Pseudomonadati</taxon>
        <taxon>Pseudomonadota</taxon>
        <taxon>Alphaproteobacteria</taxon>
        <taxon>Hyphomicrobiales</taxon>
        <taxon>Xanthobacteraceae</taxon>
        <taxon>Xanthobacter</taxon>
    </lineage>
</organism>
<evidence type="ECO:0000256" key="8">
    <source>
        <dbReference type="RuleBase" id="RU363032"/>
    </source>
</evidence>
<feature type="compositionally biased region" description="Gly residues" evidence="9">
    <location>
        <begin position="28"/>
        <end position="37"/>
    </location>
</feature>
<dbReference type="GO" id="GO:0055085">
    <property type="term" value="P:transmembrane transport"/>
    <property type="evidence" value="ECO:0007669"/>
    <property type="project" value="InterPro"/>
</dbReference>
<keyword evidence="7 8" id="KW-0472">Membrane</keyword>
<dbReference type="PANTHER" id="PTHR42929:SF1">
    <property type="entry name" value="INNER MEMBRANE ABC TRANSPORTER PERMEASE PROTEIN YDCU-RELATED"/>
    <property type="match status" value="1"/>
</dbReference>
<proteinExistence type="inferred from homology"/>
<comment type="similarity">
    <text evidence="2">Belongs to the binding-protein-dependent transport system permease family. CysTW subfamily.</text>
</comment>
<name>A0A3L7AGQ5_9HYPH</name>
<evidence type="ECO:0000259" key="10">
    <source>
        <dbReference type="PROSITE" id="PS50928"/>
    </source>
</evidence>
<feature type="transmembrane region" description="Helical" evidence="8">
    <location>
        <begin position="145"/>
        <end position="173"/>
    </location>
</feature>
<feature type="transmembrane region" description="Helical" evidence="8">
    <location>
        <begin position="93"/>
        <end position="117"/>
    </location>
</feature>
<gene>
    <name evidence="11" type="ORF">D9R14_08375</name>
</gene>
<keyword evidence="6 8" id="KW-1133">Transmembrane helix</keyword>
<dbReference type="Gene3D" id="1.10.3720.10">
    <property type="entry name" value="MetI-like"/>
    <property type="match status" value="1"/>
</dbReference>
<reference evidence="11 12" key="1">
    <citation type="submission" date="2018-10" db="EMBL/GenBank/DDBJ databases">
        <title>Xanthobacter tagetidis genome sequencing and assembly.</title>
        <authorList>
            <person name="Maclea K.S."/>
            <person name="Goen A.E."/>
            <person name="Fatima S.A."/>
        </authorList>
    </citation>
    <scope>NUCLEOTIDE SEQUENCE [LARGE SCALE GENOMIC DNA]</scope>
    <source>
        <strain evidence="11 12">ATCC 700314</strain>
    </source>
</reference>
<feature type="transmembrane region" description="Helical" evidence="8">
    <location>
        <begin position="279"/>
        <end position="301"/>
    </location>
</feature>
<keyword evidence="3 8" id="KW-0813">Transport</keyword>
<comment type="caution">
    <text evidence="11">The sequence shown here is derived from an EMBL/GenBank/DDBJ whole genome shotgun (WGS) entry which is preliminary data.</text>
</comment>
<dbReference type="PANTHER" id="PTHR42929">
    <property type="entry name" value="INNER MEMBRANE ABC TRANSPORTER PERMEASE PROTEIN YDCU-RELATED-RELATED"/>
    <property type="match status" value="1"/>
</dbReference>
<protein>
    <submittedName>
        <fullName evidence="11">ABC transporter permease</fullName>
    </submittedName>
</protein>
<keyword evidence="12" id="KW-1185">Reference proteome</keyword>